<comment type="similarity">
    <text evidence="5">Belongs to the binding-protein-dependent transport system permease family.</text>
</comment>
<dbReference type="InterPro" id="IPR000515">
    <property type="entry name" value="MetI-like"/>
</dbReference>
<feature type="transmembrane region" description="Helical" evidence="5">
    <location>
        <begin position="64"/>
        <end position="82"/>
    </location>
</feature>
<feature type="transmembrane region" description="Helical" evidence="5">
    <location>
        <begin position="102"/>
        <end position="123"/>
    </location>
</feature>
<dbReference type="PANTHER" id="PTHR43632:SF1">
    <property type="entry name" value="PERMEASE COMPONENT OF TUNGSTATE ABC TRANSPORTER"/>
    <property type="match status" value="1"/>
</dbReference>
<feature type="transmembrane region" description="Helical" evidence="5">
    <location>
        <begin position="144"/>
        <end position="165"/>
    </location>
</feature>
<gene>
    <name evidence="7" type="ORF">A2042_08120</name>
</gene>
<proteinExistence type="inferred from homology"/>
<dbReference type="InterPro" id="IPR035906">
    <property type="entry name" value="MetI-like_sf"/>
</dbReference>
<evidence type="ECO:0000313" key="8">
    <source>
        <dbReference type="Proteomes" id="UP000178526"/>
    </source>
</evidence>
<dbReference type="EMBL" id="MGDB01000041">
    <property type="protein sequence ID" value="OGL42530.1"/>
    <property type="molecule type" value="Genomic_DNA"/>
</dbReference>
<accession>A0A1F7RMH2</accession>
<dbReference type="GO" id="GO:0055085">
    <property type="term" value="P:transmembrane transport"/>
    <property type="evidence" value="ECO:0007669"/>
    <property type="project" value="InterPro"/>
</dbReference>
<dbReference type="AlphaFoldDB" id="A0A1F7RMH2"/>
<dbReference type="GO" id="GO:0005886">
    <property type="term" value="C:plasma membrane"/>
    <property type="evidence" value="ECO:0007669"/>
    <property type="project" value="UniProtKB-SubCell"/>
</dbReference>
<evidence type="ECO:0000256" key="3">
    <source>
        <dbReference type="ARBA" id="ARBA00022989"/>
    </source>
</evidence>
<keyword evidence="2 5" id="KW-0812">Transmembrane</keyword>
<feature type="transmembrane region" description="Helical" evidence="5">
    <location>
        <begin position="32"/>
        <end position="52"/>
    </location>
</feature>
<dbReference type="InterPro" id="IPR049783">
    <property type="entry name" value="ABC_perm_TupB-like"/>
</dbReference>
<feature type="transmembrane region" description="Helical" evidence="5">
    <location>
        <begin position="201"/>
        <end position="222"/>
    </location>
</feature>
<dbReference type="Proteomes" id="UP000178526">
    <property type="component" value="Unassembled WGS sequence"/>
</dbReference>
<dbReference type="Gene3D" id="1.10.3720.10">
    <property type="entry name" value="MetI-like"/>
    <property type="match status" value="1"/>
</dbReference>
<reference evidence="7 8" key="1">
    <citation type="journal article" date="2016" name="Nat. Commun.">
        <title>Thousands of microbial genomes shed light on interconnected biogeochemical processes in an aquifer system.</title>
        <authorList>
            <person name="Anantharaman K."/>
            <person name="Brown C.T."/>
            <person name="Hug L.A."/>
            <person name="Sharon I."/>
            <person name="Castelle C.J."/>
            <person name="Probst A.J."/>
            <person name="Thomas B.C."/>
            <person name="Singh A."/>
            <person name="Wilkins M.J."/>
            <person name="Karaoz U."/>
            <person name="Brodie E.L."/>
            <person name="Williams K.H."/>
            <person name="Hubbard S.S."/>
            <person name="Banfield J.F."/>
        </authorList>
    </citation>
    <scope>NUCLEOTIDE SEQUENCE [LARGE SCALE GENOMIC DNA]</scope>
</reference>
<name>A0A1F7RMH2_9BACT</name>
<dbReference type="PROSITE" id="PS50928">
    <property type="entry name" value="ABC_TM1"/>
    <property type="match status" value="1"/>
</dbReference>
<comment type="caution">
    <text evidence="7">The sequence shown here is derived from an EMBL/GenBank/DDBJ whole genome shotgun (WGS) entry which is preliminary data.</text>
</comment>
<comment type="subcellular location">
    <subcellularLocation>
        <location evidence="5">Cell membrane</location>
        <topology evidence="5">Multi-pass membrane protein</topology>
    </subcellularLocation>
    <subcellularLocation>
        <location evidence="1">Membrane</location>
        <topology evidence="1">Multi-pass membrane protein</topology>
    </subcellularLocation>
</comment>
<dbReference type="CDD" id="cd06261">
    <property type="entry name" value="TM_PBP2"/>
    <property type="match status" value="1"/>
</dbReference>
<dbReference type="PANTHER" id="PTHR43632">
    <property type="entry name" value="PERMEASE COMPONENT OF TUNGSTATE ABC TRANSPORTER"/>
    <property type="match status" value="1"/>
</dbReference>
<evidence type="ECO:0000256" key="5">
    <source>
        <dbReference type="RuleBase" id="RU363032"/>
    </source>
</evidence>
<feature type="domain" description="ABC transmembrane type-1" evidence="6">
    <location>
        <begin position="26"/>
        <end position="222"/>
    </location>
</feature>
<dbReference type="SUPFAM" id="SSF161098">
    <property type="entry name" value="MetI-like"/>
    <property type="match status" value="1"/>
</dbReference>
<sequence>MNYIQEGFITAIKLIISFDRDVYEVVFLSLKVSIIATILSSLVGIPLGFLIATKEFKGKKITITVFNTLMALPTVVVGLFVYSLISRKGPLGVLGLLFTPKAIIIGEFILATPIIIALSISAIQGMDPRVRTTAMTLGANTLQVALVIVSEARFAIFAALIAGYGRVIAELGSALMLGGNIKGYTRTMATAIGLETSKGEFGFALALGFILLIVAFSINISLQYIQQKRK</sequence>
<organism evidence="7 8">
    <name type="scientific">Candidatus Schekmanbacteria bacterium GWA2_38_11</name>
    <dbReference type="NCBI Taxonomy" id="1817876"/>
    <lineage>
        <taxon>Bacteria</taxon>
        <taxon>Candidatus Schekmaniibacteriota</taxon>
    </lineage>
</organism>
<keyword evidence="4 5" id="KW-0472">Membrane</keyword>
<protein>
    <submittedName>
        <fullName evidence="7">ABC transporter permease</fullName>
    </submittedName>
</protein>
<evidence type="ECO:0000256" key="1">
    <source>
        <dbReference type="ARBA" id="ARBA00004141"/>
    </source>
</evidence>
<keyword evidence="5" id="KW-0813">Transport</keyword>
<evidence type="ECO:0000256" key="4">
    <source>
        <dbReference type="ARBA" id="ARBA00023136"/>
    </source>
</evidence>
<dbReference type="NCBIfam" id="NF038017">
    <property type="entry name" value="ABC_perm1"/>
    <property type="match status" value="1"/>
</dbReference>
<keyword evidence="3 5" id="KW-1133">Transmembrane helix</keyword>
<evidence type="ECO:0000313" key="7">
    <source>
        <dbReference type="EMBL" id="OGL42530.1"/>
    </source>
</evidence>
<evidence type="ECO:0000259" key="6">
    <source>
        <dbReference type="PROSITE" id="PS50928"/>
    </source>
</evidence>
<evidence type="ECO:0000256" key="2">
    <source>
        <dbReference type="ARBA" id="ARBA00022692"/>
    </source>
</evidence>
<dbReference type="Pfam" id="PF00528">
    <property type="entry name" value="BPD_transp_1"/>
    <property type="match status" value="1"/>
</dbReference>